<dbReference type="PROSITE" id="PS51858">
    <property type="entry name" value="PPPDE"/>
    <property type="match status" value="1"/>
</dbReference>
<feature type="non-terminal residue" evidence="6">
    <location>
        <position position="1"/>
    </location>
</feature>
<dbReference type="SMART" id="SM01179">
    <property type="entry name" value="DUF862"/>
    <property type="match status" value="1"/>
</dbReference>
<evidence type="ECO:0000256" key="4">
    <source>
        <dbReference type="SAM" id="MobiDB-lite"/>
    </source>
</evidence>
<dbReference type="Proteomes" id="UP000626109">
    <property type="component" value="Unassembled WGS sequence"/>
</dbReference>
<dbReference type="InterPro" id="IPR042266">
    <property type="entry name" value="PPPDE_sf"/>
</dbReference>
<evidence type="ECO:0000256" key="1">
    <source>
        <dbReference type="ARBA" id="ARBA00008140"/>
    </source>
</evidence>
<reference evidence="6" key="1">
    <citation type="submission" date="2021-02" db="EMBL/GenBank/DDBJ databases">
        <authorList>
            <person name="Dougan E. K."/>
            <person name="Rhodes N."/>
            <person name="Thang M."/>
            <person name="Chan C."/>
        </authorList>
    </citation>
    <scope>NUCLEOTIDE SEQUENCE</scope>
</reference>
<dbReference type="GO" id="GO:0016579">
    <property type="term" value="P:protein deubiquitination"/>
    <property type="evidence" value="ECO:0007669"/>
    <property type="project" value="TreeGrafter"/>
</dbReference>
<feature type="domain" description="PPPDE" evidence="5">
    <location>
        <begin position="31"/>
        <end position="175"/>
    </location>
</feature>
<dbReference type="PANTHER" id="PTHR12378:SF9">
    <property type="entry name" value="OS06G0107000 PROTEIN"/>
    <property type="match status" value="1"/>
</dbReference>
<feature type="region of interest" description="Disordered" evidence="4">
    <location>
        <begin position="211"/>
        <end position="237"/>
    </location>
</feature>
<evidence type="ECO:0000313" key="7">
    <source>
        <dbReference type="Proteomes" id="UP000626109"/>
    </source>
</evidence>
<organism evidence="6 7">
    <name type="scientific">Polarella glacialis</name>
    <name type="common">Dinoflagellate</name>
    <dbReference type="NCBI Taxonomy" id="89957"/>
    <lineage>
        <taxon>Eukaryota</taxon>
        <taxon>Sar</taxon>
        <taxon>Alveolata</taxon>
        <taxon>Dinophyceae</taxon>
        <taxon>Suessiales</taxon>
        <taxon>Suessiaceae</taxon>
        <taxon>Polarella</taxon>
    </lineage>
</organism>
<proteinExistence type="inferred from homology"/>
<protein>
    <recommendedName>
        <fullName evidence="5">PPPDE domain-containing protein</fullName>
    </recommendedName>
</protein>
<dbReference type="Gene3D" id="3.90.1720.30">
    <property type="entry name" value="PPPDE domains"/>
    <property type="match status" value="1"/>
</dbReference>
<evidence type="ECO:0000313" key="6">
    <source>
        <dbReference type="EMBL" id="CAE8717334.1"/>
    </source>
</evidence>
<dbReference type="EMBL" id="CAJNNW010033142">
    <property type="protein sequence ID" value="CAE8717334.1"/>
    <property type="molecule type" value="Genomic_DNA"/>
</dbReference>
<feature type="compositionally biased region" description="Polar residues" evidence="4">
    <location>
        <begin position="216"/>
        <end position="227"/>
    </location>
</feature>
<keyword evidence="3" id="KW-0378">Hydrolase</keyword>
<evidence type="ECO:0000259" key="5">
    <source>
        <dbReference type="PROSITE" id="PS51858"/>
    </source>
</evidence>
<dbReference type="GO" id="GO:0006508">
    <property type="term" value="P:proteolysis"/>
    <property type="evidence" value="ECO:0007669"/>
    <property type="project" value="UniProtKB-KW"/>
</dbReference>
<dbReference type="AlphaFoldDB" id="A0A813L7Q8"/>
<dbReference type="Pfam" id="PF05903">
    <property type="entry name" value="Peptidase_C97"/>
    <property type="match status" value="1"/>
</dbReference>
<sequence length="262" mass="28480">FRDAKCNGAEQPSDLAEVTHIDYARKCAASNVVYLNVFDLASALSIPNAILCNTVFNTVGAFHAAIEVYGDEWAFYRTPNPTSCGVCKSLRARQHPIHVYRQSINLGPTSLKDWEVRYLIRGKLAMKWPGGTYDLLRRNCIHFTEELALGLGVQPVPGWVTGLHQTGASVLQIPWPLSAIFNGGGQRALSDAPRQQGEGNADEVNRVETASAAPSVLSQTSVTSGAPPTSGVYDEGRVPANIGSFIDSKDQDQLQHLTRMRS</sequence>
<dbReference type="GO" id="GO:0101005">
    <property type="term" value="F:deubiquitinase activity"/>
    <property type="evidence" value="ECO:0007669"/>
    <property type="project" value="TreeGrafter"/>
</dbReference>
<keyword evidence="2" id="KW-0645">Protease</keyword>
<evidence type="ECO:0000256" key="3">
    <source>
        <dbReference type="ARBA" id="ARBA00022801"/>
    </source>
</evidence>
<dbReference type="PANTHER" id="PTHR12378">
    <property type="entry name" value="DESUMOYLATING ISOPEPTIDASE"/>
    <property type="match status" value="1"/>
</dbReference>
<gene>
    <name evidence="6" type="ORF">PGLA2088_LOCUS39490</name>
</gene>
<name>A0A813L7Q8_POLGL</name>
<accession>A0A813L7Q8</accession>
<dbReference type="InterPro" id="IPR008580">
    <property type="entry name" value="PPPDE_dom"/>
</dbReference>
<evidence type="ECO:0000256" key="2">
    <source>
        <dbReference type="ARBA" id="ARBA00022670"/>
    </source>
</evidence>
<comment type="caution">
    <text evidence="6">The sequence shown here is derived from an EMBL/GenBank/DDBJ whole genome shotgun (WGS) entry which is preliminary data.</text>
</comment>
<comment type="similarity">
    <text evidence="1">Belongs to the DeSI family.</text>
</comment>